<protein>
    <submittedName>
        <fullName evidence="1">DUF4279 domain-containing protein</fullName>
    </submittedName>
</protein>
<evidence type="ECO:0000313" key="1">
    <source>
        <dbReference type="EMBL" id="MVO18345.1"/>
    </source>
</evidence>
<organism evidence="1 2">
    <name type="scientific">Parasedimentitalea huanghaiensis</name>
    <dbReference type="NCBI Taxonomy" id="2682100"/>
    <lineage>
        <taxon>Bacteria</taxon>
        <taxon>Pseudomonadati</taxon>
        <taxon>Pseudomonadota</taxon>
        <taxon>Alphaproteobacteria</taxon>
        <taxon>Rhodobacterales</taxon>
        <taxon>Paracoccaceae</taxon>
        <taxon>Parasedimentitalea</taxon>
    </lineage>
</organism>
<dbReference type="EMBL" id="WQLV01000019">
    <property type="protein sequence ID" value="MVO18345.1"/>
    <property type="molecule type" value="Genomic_DNA"/>
</dbReference>
<dbReference type="RefSeq" id="WP_157024556.1">
    <property type="nucleotide sequence ID" value="NZ_WQLV01000019.1"/>
</dbReference>
<evidence type="ECO:0000313" key="2">
    <source>
        <dbReference type="Proteomes" id="UP000478892"/>
    </source>
</evidence>
<gene>
    <name evidence="1" type="ORF">GO984_21225</name>
</gene>
<keyword evidence="2" id="KW-1185">Reference proteome</keyword>
<reference evidence="1 2" key="1">
    <citation type="submission" date="2019-12" db="EMBL/GenBank/DDBJ databases">
        <authorList>
            <person name="Zhang Y.-J."/>
        </authorList>
    </citation>
    <scope>NUCLEOTIDE SEQUENCE [LARGE SCALE GENOMIC DNA]</scope>
    <source>
        <strain evidence="1 2">CY05</strain>
    </source>
</reference>
<name>A0A6L6WNV2_9RHOB</name>
<dbReference type="Pfam" id="PF14106">
    <property type="entry name" value="DUF4279"/>
    <property type="match status" value="1"/>
</dbReference>
<dbReference type="AlphaFoldDB" id="A0A6L6WNV2"/>
<sequence>MVTICETAASLRVMGDTLDPDEVTRMLAGDPDITRCKGVTFQTPKGKQVTSRTGIWRKTAERKCPGDLDIQVVEILEQLTDDLDMWAHLSQHYDVEFFCGLIMKESNEGLRLRSETIEMLAAHQISLDFDIYSTEPVKNDELQAKFNRE</sequence>
<dbReference type="Proteomes" id="UP000478892">
    <property type="component" value="Unassembled WGS sequence"/>
</dbReference>
<accession>A0A6L6WNV2</accession>
<dbReference type="InterPro" id="IPR025459">
    <property type="entry name" value="DUF4279"/>
</dbReference>
<proteinExistence type="predicted"/>
<comment type="caution">
    <text evidence="1">The sequence shown here is derived from an EMBL/GenBank/DDBJ whole genome shotgun (WGS) entry which is preliminary data.</text>
</comment>